<accession>A0AAU9PY31</accession>
<evidence type="ECO:0000313" key="2">
    <source>
        <dbReference type="Proteomes" id="UP001295420"/>
    </source>
</evidence>
<name>A0AAU9PY31_9VIBR</name>
<reference evidence="1" key="1">
    <citation type="submission" date="2022-01" db="EMBL/GenBank/DDBJ databases">
        <authorList>
            <person name="Lagorce A."/>
        </authorList>
    </citation>
    <scope>NUCLEOTIDE SEQUENCE</scope>
    <source>
        <strain evidence="1">Th15_F1_D04</strain>
    </source>
</reference>
<dbReference type="EMBL" id="CAKMTQ010000001">
    <property type="protein sequence ID" value="CAH1520904.1"/>
    <property type="molecule type" value="Genomic_DNA"/>
</dbReference>
<comment type="caution">
    <text evidence="1">The sequence shown here is derived from an EMBL/GenBank/DDBJ whole genome shotgun (WGS) entry which is preliminary data.</text>
</comment>
<evidence type="ECO:0000313" key="1">
    <source>
        <dbReference type="EMBL" id="CAH1520904.1"/>
    </source>
</evidence>
<proteinExistence type="predicted"/>
<dbReference type="AlphaFoldDB" id="A0AAU9PY31"/>
<protein>
    <submittedName>
        <fullName evidence="1">Uncharacterized protein</fullName>
    </submittedName>
</protein>
<sequence length="45" mass="5082">MVLFRTSKVEPDIYAKKIPSAGRGNNKALCSSRLKTSTMKVLRER</sequence>
<dbReference type="Proteomes" id="UP001295420">
    <property type="component" value="Unassembled WGS sequence"/>
</dbReference>
<organism evidence="1 2">
    <name type="scientific">Vibrio owensii</name>
    <dbReference type="NCBI Taxonomy" id="696485"/>
    <lineage>
        <taxon>Bacteria</taxon>
        <taxon>Pseudomonadati</taxon>
        <taxon>Pseudomonadota</taxon>
        <taxon>Gammaproteobacteria</taxon>
        <taxon>Vibrionales</taxon>
        <taxon>Vibrionaceae</taxon>
        <taxon>Vibrio</taxon>
    </lineage>
</organism>
<gene>
    <name evidence="1" type="ORF">THF1D04_10484</name>
</gene>